<dbReference type="GO" id="GO:0008168">
    <property type="term" value="F:methyltransferase activity"/>
    <property type="evidence" value="ECO:0007669"/>
    <property type="project" value="UniProtKB-KW"/>
</dbReference>
<dbReference type="InterPro" id="IPR029063">
    <property type="entry name" value="SAM-dependent_MTases_sf"/>
</dbReference>
<dbReference type="GO" id="GO:0032259">
    <property type="term" value="P:methylation"/>
    <property type="evidence" value="ECO:0007669"/>
    <property type="project" value="UniProtKB-KW"/>
</dbReference>
<dbReference type="SUPFAM" id="SSF53335">
    <property type="entry name" value="S-adenosyl-L-methionine-dependent methyltransferases"/>
    <property type="match status" value="1"/>
</dbReference>
<keyword evidence="2" id="KW-0808">Transferase</keyword>
<dbReference type="EMBL" id="JAGIZB010000006">
    <property type="protein sequence ID" value="MBP0444809.1"/>
    <property type="molecule type" value="Genomic_DNA"/>
</dbReference>
<accession>A0ABS4ACR4</accession>
<dbReference type="Pfam" id="PF13649">
    <property type="entry name" value="Methyltransf_25"/>
    <property type="match status" value="1"/>
</dbReference>
<dbReference type="PANTHER" id="PTHR44068">
    <property type="entry name" value="ZGC:194242"/>
    <property type="match status" value="1"/>
</dbReference>
<feature type="domain" description="Methyltransferase" evidence="1">
    <location>
        <begin position="58"/>
        <end position="154"/>
    </location>
</feature>
<organism evidence="2 3">
    <name type="scientific">Pararoseomonas baculiformis</name>
    <dbReference type="NCBI Taxonomy" id="2820812"/>
    <lineage>
        <taxon>Bacteria</taxon>
        <taxon>Pseudomonadati</taxon>
        <taxon>Pseudomonadota</taxon>
        <taxon>Alphaproteobacteria</taxon>
        <taxon>Acetobacterales</taxon>
        <taxon>Acetobacteraceae</taxon>
        <taxon>Pararoseomonas</taxon>
    </lineage>
</organism>
<evidence type="ECO:0000313" key="3">
    <source>
        <dbReference type="Proteomes" id="UP000681594"/>
    </source>
</evidence>
<dbReference type="RefSeq" id="WP_209379029.1">
    <property type="nucleotide sequence ID" value="NZ_JAGIZB010000006.1"/>
</dbReference>
<proteinExistence type="predicted"/>
<comment type="caution">
    <text evidence="2">The sequence shown here is derived from an EMBL/GenBank/DDBJ whole genome shotgun (WGS) entry which is preliminary data.</text>
</comment>
<evidence type="ECO:0000259" key="1">
    <source>
        <dbReference type="Pfam" id="PF13649"/>
    </source>
</evidence>
<gene>
    <name evidence="2" type="ORF">J8J14_08425</name>
</gene>
<dbReference type="InterPro" id="IPR041698">
    <property type="entry name" value="Methyltransf_25"/>
</dbReference>
<dbReference type="PANTHER" id="PTHR44068:SF11">
    <property type="entry name" value="GERANYL DIPHOSPHATE 2-C-METHYLTRANSFERASE"/>
    <property type="match status" value="1"/>
</dbReference>
<keyword evidence="3" id="KW-1185">Reference proteome</keyword>
<protein>
    <submittedName>
        <fullName evidence="2">Methyltransferase domain-containing protein</fullName>
    </submittedName>
</protein>
<sequence length="280" mass="30108">MDQTQLQAPDVYGRTFQMDEQTLGVIATRLEARGRHPFFLRVIDEYMGELSLTAGESVLDIGCGTGVAARAIARRPDMHGPITAIDISEHLVKAGRRLAEEEGLGDRIDFRVGDAHGLGLPEGGFDVVVMHTLISHVADPAAVLAEGKRLLRPGTGRMVVFDGDYASLTLATDAADGGEATDRAVQRGIIAQPRVMRAMPRLLAEAGLGLLWSRAYVVADIGRADYCAPMITSFRVLLPKVGVMTEAEANSFADGLERASAENRFFGASNFYTYLAGRSA</sequence>
<dbReference type="Proteomes" id="UP000681594">
    <property type="component" value="Unassembled WGS sequence"/>
</dbReference>
<reference evidence="2 3" key="1">
    <citation type="submission" date="2021-03" db="EMBL/GenBank/DDBJ databases">
        <authorList>
            <person name="So Y."/>
        </authorList>
    </citation>
    <scope>NUCLEOTIDE SEQUENCE [LARGE SCALE GENOMIC DNA]</scope>
    <source>
        <strain evidence="2 3">SSH11</strain>
    </source>
</reference>
<keyword evidence="2" id="KW-0489">Methyltransferase</keyword>
<name>A0ABS4ACR4_9PROT</name>
<dbReference type="CDD" id="cd02440">
    <property type="entry name" value="AdoMet_MTases"/>
    <property type="match status" value="1"/>
</dbReference>
<dbReference type="Gene3D" id="3.40.50.150">
    <property type="entry name" value="Vaccinia Virus protein VP39"/>
    <property type="match status" value="1"/>
</dbReference>
<dbReference type="InterPro" id="IPR050447">
    <property type="entry name" value="Erg6_SMT_methyltransf"/>
</dbReference>
<evidence type="ECO:0000313" key="2">
    <source>
        <dbReference type="EMBL" id="MBP0444809.1"/>
    </source>
</evidence>